<keyword evidence="3" id="KW-1185">Reference proteome</keyword>
<evidence type="ECO:0000313" key="2">
    <source>
        <dbReference type="EMBL" id="PFH46599.1"/>
    </source>
</evidence>
<sequence>MTFRTTGSSQLAPLIPLSKVHANAMMALFNNRLSINGGRNEVSNTTVAQSADQPPTQLRFDHQQSEALSAEAYYIRA</sequence>
<evidence type="ECO:0000256" key="1">
    <source>
        <dbReference type="SAM" id="MobiDB-lite"/>
    </source>
</evidence>
<organism evidence="2 3">
    <name type="scientific">Amanita thiersii Skay4041</name>
    <dbReference type="NCBI Taxonomy" id="703135"/>
    <lineage>
        <taxon>Eukaryota</taxon>
        <taxon>Fungi</taxon>
        <taxon>Dikarya</taxon>
        <taxon>Basidiomycota</taxon>
        <taxon>Agaricomycotina</taxon>
        <taxon>Agaricomycetes</taxon>
        <taxon>Agaricomycetidae</taxon>
        <taxon>Agaricales</taxon>
        <taxon>Pluteineae</taxon>
        <taxon>Amanitaceae</taxon>
        <taxon>Amanita</taxon>
    </lineage>
</organism>
<reference evidence="2 3" key="1">
    <citation type="submission" date="2014-02" db="EMBL/GenBank/DDBJ databases">
        <title>Transposable element dynamics among asymbiotic and ectomycorrhizal Amanita fungi.</title>
        <authorList>
            <consortium name="DOE Joint Genome Institute"/>
            <person name="Hess J."/>
            <person name="Skrede I."/>
            <person name="Wolfe B."/>
            <person name="LaButti K."/>
            <person name="Ohm R.A."/>
            <person name="Grigoriev I.V."/>
            <person name="Pringle A."/>
        </authorList>
    </citation>
    <scope>NUCLEOTIDE SEQUENCE [LARGE SCALE GENOMIC DNA]</scope>
    <source>
        <strain evidence="2 3">SKay4041</strain>
    </source>
</reference>
<evidence type="ECO:0000313" key="3">
    <source>
        <dbReference type="Proteomes" id="UP000242287"/>
    </source>
</evidence>
<dbReference type="AlphaFoldDB" id="A0A2A9N8C7"/>
<dbReference type="EMBL" id="KZ302176">
    <property type="protein sequence ID" value="PFH46599.1"/>
    <property type="molecule type" value="Genomic_DNA"/>
</dbReference>
<dbReference type="Proteomes" id="UP000242287">
    <property type="component" value="Unassembled WGS sequence"/>
</dbReference>
<name>A0A2A9N8C7_9AGAR</name>
<gene>
    <name evidence="2" type="ORF">AMATHDRAFT_69504</name>
</gene>
<protein>
    <submittedName>
        <fullName evidence="2">Uncharacterized protein</fullName>
    </submittedName>
</protein>
<proteinExistence type="predicted"/>
<accession>A0A2A9N8C7</accession>
<feature type="compositionally biased region" description="Polar residues" evidence="1">
    <location>
        <begin position="41"/>
        <end position="56"/>
    </location>
</feature>
<feature type="region of interest" description="Disordered" evidence="1">
    <location>
        <begin position="39"/>
        <end position="58"/>
    </location>
</feature>